<dbReference type="EMBL" id="ML979132">
    <property type="protein sequence ID" value="KAF1921769.1"/>
    <property type="molecule type" value="Genomic_DNA"/>
</dbReference>
<name>A0A6A5R2Z2_AMPQU</name>
<reference evidence="1" key="1">
    <citation type="journal article" date="2020" name="Stud. Mycol.">
        <title>101 Dothideomycetes genomes: a test case for predicting lifestyles and emergence of pathogens.</title>
        <authorList>
            <person name="Haridas S."/>
            <person name="Albert R."/>
            <person name="Binder M."/>
            <person name="Bloem J."/>
            <person name="Labutti K."/>
            <person name="Salamov A."/>
            <person name="Andreopoulos B."/>
            <person name="Baker S."/>
            <person name="Barry K."/>
            <person name="Bills G."/>
            <person name="Bluhm B."/>
            <person name="Cannon C."/>
            <person name="Castanera R."/>
            <person name="Culley D."/>
            <person name="Daum C."/>
            <person name="Ezra D."/>
            <person name="Gonzalez J."/>
            <person name="Henrissat B."/>
            <person name="Kuo A."/>
            <person name="Liang C."/>
            <person name="Lipzen A."/>
            <person name="Lutzoni F."/>
            <person name="Magnuson J."/>
            <person name="Mondo S."/>
            <person name="Nolan M."/>
            <person name="Ohm R."/>
            <person name="Pangilinan J."/>
            <person name="Park H.-J."/>
            <person name="Ramirez L."/>
            <person name="Alfaro M."/>
            <person name="Sun H."/>
            <person name="Tritt A."/>
            <person name="Yoshinaga Y."/>
            <person name="Zwiers L.-H."/>
            <person name="Turgeon B."/>
            <person name="Goodwin S."/>
            <person name="Spatafora J."/>
            <person name="Crous P."/>
            <person name="Grigoriev I."/>
        </authorList>
    </citation>
    <scope>NUCLEOTIDE SEQUENCE</scope>
    <source>
        <strain evidence="1">HMLAC05119</strain>
    </source>
</reference>
<gene>
    <name evidence="1" type="ORF">BDU57DRAFT_61681</name>
</gene>
<evidence type="ECO:0000313" key="2">
    <source>
        <dbReference type="Proteomes" id="UP000800096"/>
    </source>
</evidence>
<organism evidence="1 2">
    <name type="scientific">Ampelomyces quisqualis</name>
    <name type="common">Powdery mildew agent</name>
    <dbReference type="NCBI Taxonomy" id="50730"/>
    <lineage>
        <taxon>Eukaryota</taxon>
        <taxon>Fungi</taxon>
        <taxon>Dikarya</taxon>
        <taxon>Ascomycota</taxon>
        <taxon>Pezizomycotina</taxon>
        <taxon>Dothideomycetes</taxon>
        <taxon>Pleosporomycetidae</taxon>
        <taxon>Pleosporales</taxon>
        <taxon>Pleosporineae</taxon>
        <taxon>Phaeosphaeriaceae</taxon>
        <taxon>Ampelomyces</taxon>
    </lineage>
</organism>
<evidence type="ECO:0000313" key="1">
    <source>
        <dbReference type="EMBL" id="KAF1921769.1"/>
    </source>
</evidence>
<keyword evidence="2" id="KW-1185">Reference proteome</keyword>
<accession>A0A6A5R2Z2</accession>
<dbReference type="Proteomes" id="UP000800096">
    <property type="component" value="Unassembled WGS sequence"/>
</dbReference>
<protein>
    <submittedName>
        <fullName evidence="1">Uncharacterized protein</fullName>
    </submittedName>
</protein>
<dbReference type="AlphaFoldDB" id="A0A6A5R2Z2"/>
<proteinExistence type="predicted"/>
<sequence length="135" mass="15004">MTHAHAQSCCCCSIISGPTHALRVFTPHRSHSQLFPHPFTSSLFSTARASGQAQPLPFASRPTYAYTYTLHRRARATAFLSSSHNGSPSRALALRLAPRHASNRWSWRPIPNDLSHDPLEPYHAVTAHPTLFNSH</sequence>